<gene>
    <name evidence="1" type="ORF">SDC9_90633</name>
</gene>
<dbReference type="Pfam" id="PF09674">
    <property type="entry name" value="DUF2400"/>
    <property type="match status" value="2"/>
</dbReference>
<sequence>MENRLKELAKQYNHPKYFERDPIIFPRHFAQKYKNGEASLQDVEISALLCAHLAWGRREMIIRDCNRLMDEIDWNPYDYITAGEYRCDMASLHRTITWFEVAQIMSRLKEFYTISASMEGLSVQDIRERIFGRKPDPKAANKKIHMMRRWLVRNDNIVDLGVWKTISPAELIIPLDVHVHRNALTLGITSRKSADISTAMEITDYLKTIFPGDPCIGDFALFAFSASEKISNFELGVNN</sequence>
<comment type="caution">
    <text evidence="1">The sequence shown here is derived from an EMBL/GenBank/DDBJ whole genome shotgun (WGS) entry which is preliminary data.</text>
</comment>
<dbReference type="InterPro" id="IPR014127">
    <property type="entry name" value="CHP02757"/>
</dbReference>
<accession>A0A644ZSU4</accession>
<proteinExistence type="predicted"/>
<name>A0A644ZSU4_9ZZZZ</name>
<dbReference type="EMBL" id="VSSQ01010299">
    <property type="protein sequence ID" value="MPM43955.1"/>
    <property type="molecule type" value="Genomic_DNA"/>
</dbReference>
<organism evidence="1">
    <name type="scientific">bioreactor metagenome</name>
    <dbReference type="NCBI Taxonomy" id="1076179"/>
    <lineage>
        <taxon>unclassified sequences</taxon>
        <taxon>metagenomes</taxon>
        <taxon>ecological metagenomes</taxon>
    </lineage>
</organism>
<dbReference type="NCBIfam" id="TIGR02757">
    <property type="entry name" value="TIGR02757 family protein"/>
    <property type="match status" value="1"/>
</dbReference>
<reference evidence="1" key="1">
    <citation type="submission" date="2019-08" db="EMBL/GenBank/DDBJ databases">
        <authorList>
            <person name="Kucharzyk K."/>
            <person name="Murdoch R.W."/>
            <person name="Higgins S."/>
            <person name="Loffler F."/>
        </authorList>
    </citation>
    <scope>NUCLEOTIDE SEQUENCE</scope>
</reference>
<dbReference type="AlphaFoldDB" id="A0A644ZSU4"/>
<evidence type="ECO:0008006" key="2">
    <source>
        <dbReference type="Google" id="ProtNLM"/>
    </source>
</evidence>
<protein>
    <recommendedName>
        <fullName evidence="2">TIGR02757 family protein</fullName>
    </recommendedName>
</protein>
<evidence type="ECO:0000313" key="1">
    <source>
        <dbReference type="EMBL" id="MPM43955.1"/>
    </source>
</evidence>